<dbReference type="SUPFAM" id="SSF55729">
    <property type="entry name" value="Acyl-CoA N-acyltransferases (Nat)"/>
    <property type="match status" value="1"/>
</dbReference>
<accession>A0A1B1C797</accession>
<dbReference type="PANTHER" id="PTHR43877:SF1">
    <property type="entry name" value="ACETYLTRANSFERASE"/>
    <property type="match status" value="1"/>
</dbReference>
<keyword evidence="2" id="KW-0012">Acyltransferase</keyword>
<protein>
    <submittedName>
        <fullName evidence="4">Acetyltransferase</fullName>
    </submittedName>
</protein>
<dbReference type="Pfam" id="PF13673">
    <property type="entry name" value="Acetyltransf_10"/>
    <property type="match status" value="1"/>
</dbReference>
<evidence type="ECO:0000256" key="2">
    <source>
        <dbReference type="ARBA" id="ARBA00023315"/>
    </source>
</evidence>
<dbReference type="EMBL" id="CP016286">
    <property type="protein sequence ID" value="ANP85653.1"/>
    <property type="molecule type" value="Genomic_DNA"/>
</dbReference>
<evidence type="ECO:0000256" key="1">
    <source>
        <dbReference type="ARBA" id="ARBA00022679"/>
    </source>
</evidence>
<dbReference type="GO" id="GO:0016747">
    <property type="term" value="F:acyltransferase activity, transferring groups other than amino-acyl groups"/>
    <property type="evidence" value="ECO:0007669"/>
    <property type="project" value="InterPro"/>
</dbReference>
<dbReference type="PROSITE" id="PS51186">
    <property type="entry name" value="GNAT"/>
    <property type="match status" value="1"/>
</dbReference>
<evidence type="ECO:0000313" key="5">
    <source>
        <dbReference type="Proteomes" id="UP000092691"/>
    </source>
</evidence>
<dbReference type="PANTHER" id="PTHR43877">
    <property type="entry name" value="AMINOALKYLPHOSPHONATE N-ACETYLTRANSFERASE-RELATED-RELATED"/>
    <property type="match status" value="1"/>
</dbReference>
<feature type="domain" description="N-acetyltransferase" evidence="3">
    <location>
        <begin position="7"/>
        <end position="144"/>
    </location>
</feature>
<proteinExistence type="predicted"/>
<dbReference type="InterPro" id="IPR000182">
    <property type="entry name" value="GNAT_dom"/>
</dbReference>
<dbReference type="InterPro" id="IPR016181">
    <property type="entry name" value="Acyl_CoA_acyltransferase"/>
</dbReference>
<dbReference type="InterPro" id="IPR050832">
    <property type="entry name" value="Bact_Acetyltransf"/>
</dbReference>
<dbReference type="OrthoDB" id="9796171at2"/>
<gene>
    <name evidence="4" type="ORF">BA011_07870</name>
</gene>
<sequence length="144" mass="15908">MVMETAILSVPVFSTLCNEAFRLRRAVFVHEQKVPEAEEFDADDLNAHHLVAVTAGEVSGTLRVIYAEEHVKIGRVAVAGQWRGQGIAAAMIGRAIDLHRGACNNRFYLTAQADKLPLYERFGFVAYGAEFLDGGMPHLAMKNY</sequence>
<reference evidence="4 5" key="1">
    <citation type="submission" date="2016-06" db="EMBL/GenBank/DDBJ databases">
        <title>Microsymbionts genomes from the relict species Vavilovia formosa.</title>
        <authorList>
            <person name="Chirak E."/>
            <person name="Kimeklis A."/>
            <person name="Andronov E."/>
        </authorList>
    </citation>
    <scope>NUCLEOTIDE SEQUENCE [LARGE SCALE GENOMIC DNA]</scope>
    <source>
        <strain evidence="4 5">Vaf10</strain>
    </source>
</reference>
<dbReference type="CDD" id="cd04301">
    <property type="entry name" value="NAT_SF"/>
    <property type="match status" value="1"/>
</dbReference>
<dbReference type="AlphaFoldDB" id="A0A1B1C797"/>
<dbReference type="Gene3D" id="3.40.630.30">
    <property type="match status" value="1"/>
</dbReference>
<keyword evidence="1 4" id="KW-0808">Transferase</keyword>
<evidence type="ECO:0000313" key="4">
    <source>
        <dbReference type="EMBL" id="ANP85653.1"/>
    </source>
</evidence>
<dbReference type="Proteomes" id="UP000092691">
    <property type="component" value="Chromosome"/>
</dbReference>
<name>A0A1B1C797_RHILE</name>
<organism evidence="4 5">
    <name type="scientific">Rhizobium leguminosarum</name>
    <dbReference type="NCBI Taxonomy" id="384"/>
    <lineage>
        <taxon>Bacteria</taxon>
        <taxon>Pseudomonadati</taxon>
        <taxon>Pseudomonadota</taxon>
        <taxon>Alphaproteobacteria</taxon>
        <taxon>Hyphomicrobiales</taxon>
        <taxon>Rhizobiaceae</taxon>
        <taxon>Rhizobium/Agrobacterium group</taxon>
        <taxon>Rhizobium</taxon>
    </lineage>
</organism>
<dbReference type="RefSeq" id="WP_065280024.1">
    <property type="nucleotide sequence ID" value="NZ_CP016286.1"/>
</dbReference>
<evidence type="ECO:0000259" key="3">
    <source>
        <dbReference type="PROSITE" id="PS51186"/>
    </source>
</evidence>